<dbReference type="PROSITE" id="PS51257">
    <property type="entry name" value="PROKAR_LIPOPROTEIN"/>
    <property type="match status" value="1"/>
</dbReference>
<dbReference type="GO" id="GO:0042834">
    <property type="term" value="F:peptidoglycan binding"/>
    <property type="evidence" value="ECO:0007669"/>
    <property type="project" value="InterPro"/>
</dbReference>
<dbReference type="Pfam" id="PF05036">
    <property type="entry name" value="SPOR"/>
    <property type="match status" value="1"/>
</dbReference>
<reference evidence="3" key="2">
    <citation type="submission" date="2019-06" db="EMBL/GenBank/DDBJ databases">
        <title>Co-occurence of chitin degradation, pigmentation and bioactivity in marine Pseudoalteromonas.</title>
        <authorList>
            <person name="Sonnenschein E.C."/>
            <person name="Bech P.K."/>
        </authorList>
    </citation>
    <scope>NUCLEOTIDE SEQUENCE [LARGE SCALE GENOMIC DNA]</scope>
    <source>
        <strain evidence="3">S3790</strain>
    </source>
</reference>
<dbReference type="PROSITE" id="PS51724">
    <property type="entry name" value="SPOR"/>
    <property type="match status" value="1"/>
</dbReference>
<name>A0A5S3VC60_9GAMM</name>
<sequence>MMCYKFFIQFWRVCLLTLSVVGCQSTSTNKPEIVELTKKEYLELIEVSEQWHESKEGIQRLLSVEGDLRMLIGQLDVLVKEETYSKKPVVASSPLNKKFIEIPTALDDKRGSPPAFENTQKDNPIMALKPVQKTQAEKPILSTGTKNELAKIALPTTQPLEAKQVPALYALQVAAVTEQERVQKSLDAVVKKVPDAEKLAVNVEMKNIREQQYYRIKLGAFSDKVTAQAQCDRLKLKQVSCIVSYYTEQGNKGLL</sequence>
<accession>A0A5S3VC60</accession>
<proteinExistence type="predicted"/>
<gene>
    <name evidence="2" type="ORF">CWC19_04575</name>
</gene>
<feature type="domain" description="SPOR" evidence="1">
    <location>
        <begin position="163"/>
        <end position="249"/>
    </location>
</feature>
<evidence type="ECO:0000313" key="2">
    <source>
        <dbReference type="EMBL" id="TMO69451.1"/>
    </source>
</evidence>
<protein>
    <recommendedName>
        <fullName evidence="1">SPOR domain-containing protein</fullName>
    </recommendedName>
</protein>
<dbReference type="Proteomes" id="UP000307217">
    <property type="component" value="Unassembled WGS sequence"/>
</dbReference>
<dbReference type="EMBL" id="PNBX01000015">
    <property type="protein sequence ID" value="TMO69451.1"/>
    <property type="molecule type" value="Genomic_DNA"/>
</dbReference>
<organism evidence="2 3">
    <name type="scientific">Pseudoalteromonas aurantia</name>
    <dbReference type="NCBI Taxonomy" id="43654"/>
    <lineage>
        <taxon>Bacteria</taxon>
        <taxon>Pseudomonadati</taxon>
        <taxon>Pseudomonadota</taxon>
        <taxon>Gammaproteobacteria</taxon>
        <taxon>Alteromonadales</taxon>
        <taxon>Pseudoalteromonadaceae</taxon>
        <taxon>Pseudoalteromonas</taxon>
    </lineage>
</organism>
<dbReference type="SUPFAM" id="SSF110997">
    <property type="entry name" value="Sporulation related repeat"/>
    <property type="match status" value="1"/>
</dbReference>
<dbReference type="Gene3D" id="3.30.70.1070">
    <property type="entry name" value="Sporulation related repeat"/>
    <property type="match status" value="1"/>
</dbReference>
<evidence type="ECO:0000313" key="3">
    <source>
        <dbReference type="Proteomes" id="UP000307217"/>
    </source>
</evidence>
<dbReference type="AlphaFoldDB" id="A0A5S3VC60"/>
<dbReference type="InterPro" id="IPR036680">
    <property type="entry name" value="SPOR-like_sf"/>
</dbReference>
<dbReference type="OrthoDB" id="6311313at2"/>
<dbReference type="InterPro" id="IPR007730">
    <property type="entry name" value="SPOR-like_dom"/>
</dbReference>
<evidence type="ECO:0000259" key="1">
    <source>
        <dbReference type="PROSITE" id="PS51724"/>
    </source>
</evidence>
<reference evidence="2 3" key="1">
    <citation type="submission" date="2018-01" db="EMBL/GenBank/DDBJ databases">
        <authorList>
            <person name="Paulsen S."/>
            <person name="Gram L.K."/>
        </authorList>
    </citation>
    <scope>NUCLEOTIDE SEQUENCE [LARGE SCALE GENOMIC DNA]</scope>
    <source>
        <strain evidence="2 3">S3790</strain>
    </source>
</reference>
<comment type="caution">
    <text evidence="2">The sequence shown here is derived from an EMBL/GenBank/DDBJ whole genome shotgun (WGS) entry which is preliminary data.</text>
</comment>